<feature type="chain" id="PRO_5024402309" description="Peptidase S1 domain-containing protein" evidence="4">
    <location>
        <begin position="19"/>
        <end position="1029"/>
    </location>
</feature>
<evidence type="ECO:0000256" key="2">
    <source>
        <dbReference type="ARBA" id="ARBA00024195"/>
    </source>
</evidence>
<dbReference type="GO" id="GO:0004252">
    <property type="term" value="F:serine-type endopeptidase activity"/>
    <property type="evidence" value="ECO:0007669"/>
    <property type="project" value="InterPro"/>
</dbReference>
<protein>
    <recommendedName>
        <fullName evidence="5">Peptidase S1 domain-containing protein</fullName>
    </recommendedName>
</protein>
<dbReference type="GO" id="GO:0006508">
    <property type="term" value="P:proteolysis"/>
    <property type="evidence" value="ECO:0007669"/>
    <property type="project" value="InterPro"/>
</dbReference>
<feature type="signal peptide" evidence="4">
    <location>
        <begin position="1"/>
        <end position="18"/>
    </location>
</feature>
<evidence type="ECO:0000256" key="4">
    <source>
        <dbReference type="SAM" id="SignalP"/>
    </source>
</evidence>
<organism evidence="6 7">
    <name type="scientific">Photinus pyralis</name>
    <name type="common">Common eastern firefly</name>
    <name type="synonym">Lampyris pyralis</name>
    <dbReference type="NCBI Taxonomy" id="7054"/>
    <lineage>
        <taxon>Eukaryota</taxon>
        <taxon>Metazoa</taxon>
        <taxon>Ecdysozoa</taxon>
        <taxon>Arthropoda</taxon>
        <taxon>Hexapoda</taxon>
        <taxon>Insecta</taxon>
        <taxon>Pterygota</taxon>
        <taxon>Neoptera</taxon>
        <taxon>Endopterygota</taxon>
        <taxon>Coleoptera</taxon>
        <taxon>Polyphaga</taxon>
        <taxon>Elateriformia</taxon>
        <taxon>Elateroidea</taxon>
        <taxon>Lampyridae</taxon>
        <taxon>Lampyrinae</taxon>
        <taxon>Photinus</taxon>
    </lineage>
</organism>
<dbReference type="PROSITE" id="PS50240">
    <property type="entry name" value="TRYPSIN_DOM"/>
    <property type="match status" value="1"/>
</dbReference>
<keyword evidence="4" id="KW-0732">Signal</keyword>
<comment type="similarity">
    <text evidence="2">Belongs to the peptidase S1 family. CLIP subfamily.</text>
</comment>
<dbReference type="InterPro" id="IPR040973">
    <property type="entry name" value="CLIP_SPH_Scar"/>
</dbReference>
<feature type="compositionally biased region" description="Pro residues" evidence="3">
    <location>
        <begin position="401"/>
        <end position="411"/>
    </location>
</feature>
<dbReference type="PANTHER" id="PTHR24256">
    <property type="entry name" value="TRYPTASE-RELATED"/>
    <property type="match status" value="1"/>
</dbReference>
<feature type="region of interest" description="Disordered" evidence="3">
    <location>
        <begin position="608"/>
        <end position="634"/>
    </location>
</feature>
<reference evidence="6 7" key="1">
    <citation type="journal article" date="2018" name="Elife">
        <title>Firefly genomes illuminate parallel origins of bioluminescence in beetles.</title>
        <authorList>
            <person name="Fallon T.R."/>
            <person name="Lower S.E."/>
            <person name="Chang C.H."/>
            <person name="Bessho-Uehara M."/>
            <person name="Martin G.J."/>
            <person name="Bewick A.J."/>
            <person name="Behringer M."/>
            <person name="Debat H.J."/>
            <person name="Wong I."/>
            <person name="Day J.C."/>
            <person name="Suvorov A."/>
            <person name="Silva C.J."/>
            <person name="Stanger-Hall K.F."/>
            <person name="Hall D.W."/>
            <person name="Schmitz R.J."/>
            <person name="Nelson D.R."/>
            <person name="Lewis S.M."/>
            <person name="Shigenobu S."/>
            <person name="Bybee S.M."/>
            <person name="Larracuente A.M."/>
            <person name="Oba Y."/>
            <person name="Weng J.K."/>
        </authorList>
    </citation>
    <scope>NUCLEOTIDE SEQUENCE [LARGE SCALE GENOMIC DNA]</scope>
    <source>
        <strain evidence="6">1611_PpyrPB1</strain>
        <tissue evidence="6">Whole body</tissue>
    </source>
</reference>
<feature type="region of interest" description="Disordered" evidence="3">
    <location>
        <begin position="169"/>
        <end position="202"/>
    </location>
</feature>
<evidence type="ECO:0000313" key="6">
    <source>
        <dbReference type="EMBL" id="KAB0791234.1"/>
    </source>
</evidence>
<dbReference type="AlphaFoldDB" id="A0A5N4A1M9"/>
<dbReference type="CDD" id="cd00190">
    <property type="entry name" value="Tryp_SPc"/>
    <property type="match status" value="1"/>
</dbReference>
<dbReference type="Pfam" id="PF18399">
    <property type="entry name" value="CLIP_SPH_Scar"/>
    <property type="match status" value="1"/>
</dbReference>
<dbReference type="InterPro" id="IPR051487">
    <property type="entry name" value="Ser/Thr_Proteases_Immune/Dev"/>
</dbReference>
<dbReference type="Pfam" id="PF00089">
    <property type="entry name" value="Trypsin"/>
    <property type="match status" value="1"/>
</dbReference>
<dbReference type="OrthoDB" id="10064156at2759"/>
<feature type="domain" description="Peptidase S1" evidence="5">
    <location>
        <begin position="778"/>
        <end position="1014"/>
    </location>
</feature>
<dbReference type="PROSITE" id="PS00134">
    <property type="entry name" value="TRYPSIN_HIS"/>
    <property type="match status" value="1"/>
</dbReference>
<keyword evidence="7" id="KW-1185">Reference proteome</keyword>
<dbReference type="PRINTS" id="PR00722">
    <property type="entry name" value="CHYMOTRYPSIN"/>
</dbReference>
<dbReference type="Proteomes" id="UP000327044">
    <property type="component" value="Unassembled WGS sequence"/>
</dbReference>
<feature type="region of interest" description="Disordered" evidence="3">
    <location>
        <begin position="530"/>
        <end position="549"/>
    </location>
</feature>
<proteinExistence type="inferred from homology"/>
<dbReference type="FunFam" id="2.40.10.10:FF:000413">
    <property type="entry name" value="Serine protease H164"/>
    <property type="match status" value="1"/>
</dbReference>
<accession>A0A5N4A1M9</accession>
<dbReference type="InterPro" id="IPR018114">
    <property type="entry name" value="TRYPSIN_HIS"/>
</dbReference>
<name>A0A5N4A1M9_PHOPY</name>
<dbReference type="InterPro" id="IPR001314">
    <property type="entry name" value="Peptidase_S1A"/>
</dbReference>
<feature type="region of interest" description="Disordered" evidence="3">
    <location>
        <begin position="372"/>
        <end position="453"/>
    </location>
</feature>
<dbReference type="InterPro" id="IPR009003">
    <property type="entry name" value="Peptidase_S1_PA"/>
</dbReference>
<keyword evidence="1" id="KW-1015">Disulfide bond</keyword>
<dbReference type="Gene3D" id="2.40.10.10">
    <property type="entry name" value="Trypsin-like serine proteases"/>
    <property type="match status" value="2"/>
</dbReference>
<dbReference type="EMBL" id="VVIM01000011">
    <property type="protein sequence ID" value="KAB0791234.1"/>
    <property type="molecule type" value="Genomic_DNA"/>
</dbReference>
<evidence type="ECO:0000313" key="7">
    <source>
        <dbReference type="Proteomes" id="UP000327044"/>
    </source>
</evidence>
<feature type="compositionally biased region" description="Pro residues" evidence="3">
    <location>
        <begin position="374"/>
        <end position="391"/>
    </location>
</feature>
<evidence type="ECO:0000256" key="1">
    <source>
        <dbReference type="ARBA" id="ARBA00023157"/>
    </source>
</evidence>
<feature type="compositionally biased region" description="Polar residues" evidence="3">
    <location>
        <begin position="414"/>
        <end position="433"/>
    </location>
</feature>
<evidence type="ECO:0000256" key="3">
    <source>
        <dbReference type="SAM" id="MobiDB-lite"/>
    </source>
</evidence>
<dbReference type="SMART" id="SM00020">
    <property type="entry name" value="Tryp_SPc"/>
    <property type="match status" value="1"/>
</dbReference>
<dbReference type="SUPFAM" id="SSF50494">
    <property type="entry name" value="Trypsin-like serine proteases"/>
    <property type="match status" value="1"/>
</dbReference>
<gene>
    <name evidence="6" type="ORF">PPYR_03034</name>
</gene>
<evidence type="ECO:0000259" key="5">
    <source>
        <dbReference type="PROSITE" id="PS50240"/>
    </source>
</evidence>
<feature type="compositionally biased region" description="Pro residues" evidence="3">
    <location>
        <begin position="437"/>
        <end position="450"/>
    </location>
</feature>
<feature type="compositionally biased region" description="Polar residues" evidence="3">
    <location>
        <begin position="608"/>
        <end position="624"/>
    </location>
</feature>
<sequence>MRRLLILGALALISTSKGDVKHVLDGSAHPPPCYQEHQHYHHDGQAAVPGSVPFWWAAADSPFKQAYEYFKKCSSKSDCLPPVAPSFQVPERPKVSNDIEPAGPGNFENNPFLNGQISDVGHTTPKIDLSRNPFLNTGMQAAYASTGQAVSTGAQGFLGVQPAVPFGSANRAQPFPVSHPHGDHQKPPFASQHPNQGGQPFPGAHPSCDKVCVPSQLCVNGIVNGHDSDCTPKLSDGHCEAGKLECCRFASSGAHSGSASFQSSFSASSHFSNLSHIANGKGSSSDSLIKFHGGAGISPGSIQIISDDEPIPNPLLTPAAGVKGGSNPSNKIKVIRNTYNKPVFASTVDYTNDKLGDLSFDAAFQGPQYLPPIDGTPPPVSYTPELIPPSYQPSSPSTIHRPPPTPRPQFTPPIASQPSFVSPFVTNKPTASNEYLPPFPSTKPSNPPVHIPTDTQINTQYVVPTVTNTPPQVIYTPKPVPSHPTPGYQYPEPSPAFNYPKPSTNKPTQITYPKPTEIGGSSNVNNQFISRPSSTPRPPTAGYSYPTPTPTFGYPSRPTYKPSPFKPPVNVITTEPTKNGYSYPTPRPPFTYYPESSNVGNVYHPKPSQSTVNQYLPPRSTTEPNLEPGASGSSGTVVWHPPNNHVPSPNEPIGSVASLYGGCAAALKCVQEIYCTAEGMISPTPVVLTKEQEFLRVPTTDCYDRQAGVVGKCCRDPFYVDPWPSANLVNGFDDGQYKEDPRLGQYFAQKPRPARSGATRQAQVETCGVRNPNIPPRGENPLEVNFAEIPWQAMVLRDTNRSLLCGGAIVKPNAVLTAAHCVEGLDTRDILVKGGEWKLGIDEEPLPFQIVKVAAVIRHPAYTSGSLKNDLALLMLDEKLRTAKNIAPLCLPQPNQQLGGHCIATGWGKRILQLHLRGAIMRSIDVNLLDPNTCTQKLQGKYQNVLPDFSESVICANSNSDHCDVDYGSALACTNGNGQYTLAGIFSWETGCKDKEQIGGYIPPDMQWIETTCARPLRELKAIDKQYYQ</sequence>
<feature type="region of interest" description="Disordered" evidence="3">
    <location>
        <begin position="750"/>
        <end position="775"/>
    </location>
</feature>
<dbReference type="InterPro" id="IPR043504">
    <property type="entry name" value="Peptidase_S1_PA_chymotrypsin"/>
</dbReference>
<dbReference type="InParanoid" id="A0A5N4A1M9"/>
<dbReference type="InterPro" id="IPR001254">
    <property type="entry name" value="Trypsin_dom"/>
</dbReference>
<comment type="caution">
    <text evidence="6">The sequence shown here is derived from an EMBL/GenBank/DDBJ whole genome shotgun (WGS) entry which is preliminary data.</text>
</comment>